<evidence type="ECO:0000313" key="4">
    <source>
        <dbReference type="Proteomes" id="UP000226080"/>
    </source>
</evidence>
<gene>
    <name evidence="1" type="ORF">ACT75_09790</name>
    <name evidence="2" type="ORF">CQR80_05255</name>
</gene>
<dbReference type="Proteomes" id="UP000072236">
    <property type="component" value="Chromosome"/>
</dbReference>
<reference evidence="1 3" key="1">
    <citation type="submission" date="2015-10" db="EMBL/GenBank/DDBJ databases">
        <title>Tn-seq of a polymicrobial infection.</title>
        <authorList>
            <person name="Stacy A."/>
            <person name="Rumbaugh K.P."/>
            <person name="Whiteley M."/>
        </authorList>
    </citation>
    <scope>NUCLEOTIDE SEQUENCE [LARGE SCALE GENOMIC DNA]</scope>
    <source>
        <strain evidence="1 3">624</strain>
    </source>
</reference>
<dbReference type="OrthoDB" id="9151554at2"/>
<dbReference type="RefSeq" id="WP_005540309.1">
    <property type="nucleotide sequence ID" value="NZ_CP012959.1"/>
</dbReference>
<keyword evidence="4" id="KW-1185">Reference proteome</keyword>
<evidence type="ECO:0000313" key="3">
    <source>
        <dbReference type="Proteomes" id="UP000072236"/>
    </source>
</evidence>
<sequence length="313" mass="37078">MKAQIKKIMKEIKEEDFNSWKASFWLIKRKKHPKDKSNSYSAMRVDIDDKLPRRFRGYLKKQRQDKKYHLESYDYSNADCDDVLLTIESEITDFSKIEIEIGKGFDNARATSYSDLLNSWAYVVLFEEDNKKLYAWKKISADTQPKKVASKNTIFFHNHKLVDLEDKEVFVIYPNYDFFIYQSITFISSKRQFESSMNFREGMKEKSDQVLSDFQNLSVFKNIELIKEHVGENLHRLRKMASILKSGYYKQTDYIEKLISVSKEENWELKVEEGKIVVEEETIDLLLKLLNNDRLRSPINNETFDASAKSRVD</sequence>
<dbReference type="EMBL" id="CP012959">
    <property type="protein sequence ID" value="AMQ94785.1"/>
    <property type="molecule type" value="Genomic_DNA"/>
</dbReference>
<accession>A0A5D0ELZ8</accession>
<dbReference type="AlphaFoldDB" id="A0A5D0ELZ8"/>
<dbReference type="KEGG" id="aact:ACT75_09790"/>
<protein>
    <submittedName>
        <fullName evidence="2">DUF4868 domain-containing protein</fullName>
    </submittedName>
</protein>
<reference evidence="2 4" key="2">
    <citation type="submission" date="2017-10" db="EMBL/GenBank/DDBJ databases">
        <title>Draft genome sequences of Aggregatibacter actinomycetemcomitans strains 310a and 310b.</title>
        <authorList>
            <person name="May A.C."/>
            <person name="Ohta H."/>
            <person name="Maeda H."/>
            <person name="Kokeguchi S."/>
            <person name="Cugini C."/>
        </authorList>
    </citation>
    <scope>NUCLEOTIDE SEQUENCE [LARGE SCALE GENOMIC DNA]</scope>
    <source>
        <strain evidence="2 4">310b</strain>
    </source>
</reference>
<proteinExistence type="predicted"/>
<dbReference type="Pfam" id="PF16162">
    <property type="entry name" value="KwaB"/>
    <property type="match status" value="1"/>
</dbReference>
<dbReference type="Proteomes" id="UP000226080">
    <property type="component" value="Unassembled WGS sequence"/>
</dbReference>
<evidence type="ECO:0000313" key="1">
    <source>
        <dbReference type="EMBL" id="AMQ94785.1"/>
    </source>
</evidence>
<evidence type="ECO:0000313" key="2">
    <source>
        <dbReference type="EMBL" id="PHO20651.1"/>
    </source>
</evidence>
<dbReference type="EMBL" id="PCGW01000008">
    <property type="protein sequence ID" value="PHO20651.1"/>
    <property type="molecule type" value="Genomic_DNA"/>
</dbReference>
<dbReference type="InterPro" id="IPR032359">
    <property type="entry name" value="KwaB-like"/>
</dbReference>
<organism evidence="1 3">
    <name type="scientific">Aggregatibacter actinomycetemcomitans</name>
    <name type="common">Actinobacillus actinomycetemcomitans</name>
    <name type="synonym">Haemophilus actinomycetemcomitans</name>
    <dbReference type="NCBI Taxonomy" id="714"/>
    <lineage>
        <taxon>Bacteria</taxon>
        <taxon>Pseudomonadati</taxon>
        <taxon>Pseudomonadota</taxon>
        <taxon>Gammaproteobacteria</taxon>
        <taxon>Pasteurellales</taxon>
        <taxon>Pasteurellaceae</taxon>
        <taxon>Aggregatibacter</taxon>
    </lineage>
</organism>
<name>A0A5D0ELZ8_AGGAC</name>